<dbReference type="AlphaFoldDB" id="A0AB39SPA5"/>
<dbReference type="InterPro" id="IPR029063">
    <property type="entry name" value="SAM-dependent_MTases_sf"/>
</dbReference>
<sequence length="60" mass="6187">MVDNVVRQGQVADARSTSPDVVGSRTVIELIGSHARLTGTALQTVGSKGHDGFALARVLA</sequence>
<reference evidence="1" key="1">
    <citation type="submission" date="2024-07" db="EMBL/GenBank/DDBJ databases">
        <authorList>
            <person name="Yu S.T."/>
        </authorList>
    </citation>
    <scope>NUCLEOTIDE SEQUENCE</scope>
    <source>
        <strain evidence="1">R35</strain>
    </source>
</reference>
<evidence type="ECO:0000313" key="1">
    <source>
        <dbReference type="EMBL" id="XDQ68313.1"/>
    </source>
</evidence>
<dbReference type="EMBL" id="CP163440">
    <property type="protein sequence ID" value="XDQ68313.1"/>
    <property type="molecule type" value="Genomic_DNA"/>
</dbReference>
<name>A0AB39SPA5_9ACTN</name>
<protein>
    <submittedName>
        <fullName evidence="1">Uncharacterized protein</fullName>
    </submittedName>
</protein>
<dbReference type="Gene3D" id="3.40.50.150">
    <property type="entry name" value="Vaccinia Virus protein VP39"/>
    <property type="match status" value="1"/>
</dbReference>
<gene>
    <name evidence="1" type="ORF">AB5J50_49985</name>
</gene>
<organism evidence="1">
    <name type="scientific">Streptomyces sp. R35</name>
    <dbReference type="NCBI Taxonomy" id="3238630"/>
    <lineage>
        <taxon>Bacteria</taxon>
        <taxon>Bacillati</taxon>
        <taxon>Actinomycetota</taxon>
        <taxon>Actinomycetes</taxon>
        <taxon>Kitasatosporales</taxon>
        <taxon>Streptomycetaceae</taxon>
        <taxon>Streptomyces</taxon>
    </lineage>
</organism>
<accession>A0AB39SPA5</accession>
<proteinExistence type="predicted"/>
<dbReference type="RefSeq" id="WP_369265135.1">
    <property type="nucleotide sequence ID" value="NZ_CP163440.1"/>
</dbReference>